<comment type="caution">
    <text evidence="3">Lacks conserved residue(s) required for the propagation of feature annotation.</text>
</comment>
<sequence>MKILIEKDYETMSLRAAEITAAEIKKRRRLVLGLATGSTPLGMYRKWIELVKSGQLSFAEVTTFNLDEYLGLPADHPQSYHSFMQEQLFRHIDVKPDHTHIPNGVTPDAVKQCKEYERLIHQAGGIDIQILGIGQNGHIGFNEPGEDFGALTHVVRLQESTRKANARFFSRLEDVPTHAITMGLKSIMNARQVLLLAAGSDKSDAVYKAMYGEVTEQLPASVLQLHPNCIFILDEAAVSNLPIDLTSGRWEMAK</sequence>
<dbReference type="PANTHER" id="PTHR11280:SF5">
    <property type="entry name" value="GLUCOSAMINE-6-PHOSPHATE ISOMERASE"/>
    <property type="match status" value="1"/>
</dbReference>
<evidence type="ECO:0000256" key="3">
    <source>
        <dbReference type="HAMAP-Rule" id="MF_01241"/>
    </source>
</evidence>
<evidence type="ECO:0000256" key="2">
    <source>
        <dbReference type="ARBA" id="ARBA00023277"/>
    </source>
</evidence>
<dbReference type="CDD" id="cd01399">
    <property type="entry name" value="GlcN6P_deaminase"/>
    <property type="match status" value="1"/>
</dbReference>
<comment type="pathway">
    <text evidence="3">Amino-sugar metabolism; N-acetylneuraminate degradation; D-fructose 6-phosphate from N-acetylneuraminate: step 5/5.</text>
</comment>
<protein>
    <recommendedName>
        <fullName evidence="3">Glucosamine-6-phosphate deaminase</fullName>
        <ecNumber evidence="3">3.5.99.6</ecNumber>
    </recommendedName>
    <alternativeName>
        <fullName evidence="3">GlcN6P deaminase</fullName>
        <shortName evidence="3">GNPDA</shortName>
    </alternativeName>
    <alternativeName>
        <fullName evidence="3">Glucosamine-6-phosphate isomerase</fullName>
    </alternativeName>
</protein>
<name>A0ABV9Q0K1_9BACL</name>
<feature type="domain" description="Glucosamine/galactosamine-6-phosphate isomerase" evidence="4">
    <location>
        <begin position="14"/>
        <end position="224"/>
    </location>
</feature>
<dbReference type="Proteomes" id="UP001596002">
    <property type="component" value="Unassembled WGS sequence"/>
</dbReference>
<dbReference type="EMBL" id="JBHSHC010000086">
    <property type="protein sequence ID" value="MFC4767721.1"/>
    <property type="molecule type" value="Genomic_DNA"/>
</dbReference>
<comment type="function">
    <text evidence="3">Catalyzes the reversible isomerization-deamination of glucosamine 6-phosphate (GlcN6P) to form fructose 6-phosphate (Fru6P) and ammonium ion.</text>
</comment>
<dbReference type="GO" id="GO:0004342">
    <property type="term" value="F:glucosamine-6-phosphate deaminase activity"/>
    <property type="evidence" value="ECO:0007669"/>
    <property type="project" value="UniProtKB-EC"/>
</dbReference>
<dbReference type="HAMAP" id="MF_01241">
    <property type="entry name" value="GlcN6P_deamin"/>
    <property type="match status" value="1"/>
</dbReference>
<dbReference type="InterPro" id="IPR037171">
    <property type="entry name" value="NagB/RpiA_transferase-like"/>
</dbReference>
<dbReference type="EC" id="3.5.99.6" evidence="3"/>
<reference evidence="6" key="1">
    <citation type="journal article" date="2019" name="Int. J. Syst. Evol. Microbiol.">
        <title>The Global Catalogue of Microorganisms (GCM) 10K type strain sequencing project: providing services to taxonomists for standard genome sequencing and annotation.</title>
        <authorList>
            <consortium name="The Broad Institute Genomics Platform"/>
            <consortium name="The Broad Institute Genome Sequencing Center for Infectious Disease"/>
            <person name="Wu L."/>
            <person name="Ma J."/>
        </authorList>
    </citation>
    <scope>NUCLEOTIDE SEQUENCE [LARGE SCALE GENOMIC DNA]</scope>
    <source>
        <strain evidence="6">WYCCWR 12678</strain>
    </source>
</reference>
<feature type="active site" description="For ring-opening step" evidence="3">
    <location>
        <position position="136"/>
    </location>
</feature>
<dbReference type="Pfam" id="PF01182">
    <property type="entry name" value="Glucosamine_iso"/>
    <property type="match status" value="1"/>
</dbReference>
<accession>A0ABV9Q0K1</accession>
<organism evidence="5 6">
    <name type="scientific">Effusibacillus consociatus</name>
    <dbReference type="NCBI Taxonomy" id="1117041"/>
    <lineage>
        <taxon>Bacteria</taxon>
        <taxon>Bacillati</taxon>
        <taxon>Bacillota</taxon>
        <taxon>Bacilli</taxon>
        <taxon>Bacillales</taxon>
        <taxon>Alicyclobacillaceae</taxon>
        <taxon>Effusibacillus</taxon>
    </lineage>
</organism>
<evidence type="ECO:0000313" key="6">
    <source>
        <dbReference type="Proteomes" id="UP001596002"/>
    </source>
</evidence>
<dbReference type="InterPro" id="IPR006148">
    <property type="entry name" value="Glc/Gal-6P_isomerase"/>
</dbReference>
<feature type="active site" description="For ring-opening step" evidence="3">
    <location>
        <position position="143"/>
    </location>
</feature>
<dbReference type="PANTHER" id="PTHR11280">
    <property type="entry name" value="GLUCOSAMINE-6-PHOSPHATE ISOMERASE"/>
    <property type="match status" value="1"/>
</dbReference>
<dbReference type="RefSeq" id="WP_380025641.1">
    <property type="nucleotide sequence ID" value="NZ_JBHSHC010000086.1"/>
</dbReference>
<dbReference type="Gene3D" id="3.40.50.1360">
    <property type="match status" value="1"/>
</dbReference>
<dbReference type="PROSITE" id="PS01161">
    <property type="entry name" value="GLC_GALNAC_ISOMERASE"/>
    <property type="match status" value="1"/>
</dbReference>
<comment type="caution">
    <text evidence="5">The sequence shown here is derived from an EMBL/GenBank/DDBJ whole genome shotgun (WGS) entry which is preliminary data.</text>
</comment>
<feature type="active site" description="Proton acceptor; for ring-opening step" evidence="3">
    <location>
        <position position="138"/>
    </location>
</feature>
<keyword evidence="6" id="KW-1185">Reference proteome</keyword>
<comment type="similarity">
    <text evidence="3">Belongs to the glucosamine/galactosamine-6-phosphate isomerase family. NagB subfamily.</text>
</comment>
<dbReference type="InterPro" id="IPR018321">
    <property type="entry name" value="Glucosamine6P_isomerase_CS"/>
</dbReference>
<evidence type="ECO:0000256" key="1">
    <source>
        <dbReference type="ARBA" id="ARBA00022801"/>
    </source>
</evidence>
<evidence type="ECO:0000259" key="4">
    <source>
        <dbReference type="Pfam" id="PF01182"/>
    </source>
</evidence>
<evidence type="ECO:0000313" key="5">
    <source>
        <dbReference type="EMBL" id="MFC4767721.1"/>
    </source>
</evidence>
<keyword evidence="1 3" id="KW-0378">Hydrolase</keyword>
<proteinExistence type="inferred from homology"/>
<keyword evidence="2 3" id="KW-0119">Carbohydrate metabolism</keyword>
<feature type="active site" description="Proton acceptor; for enolization step" evidence="3">
    <location>
        <position position="67"/>
    </location>
</feature>
<dbReference type="InterPro" id="IPR004547">
    <property type="entry name" value="Glucosamine6P_isomerase"/>
</dbReference>
<dbReference type="SUPFAM" id="SSF100950">
    <property type="entry name" value="NagB/RpiA/CoA transferase-like"/>
    <property type="match status" value="1"/>
</dbReference>
<comment type="catalytic activity">
    <reaction evidence="3">
        <text>alpha-D-glucosamine 6-phosphate + H2O = beta-D-fructose 6-phosphate + NH4(+)</text>
        <dbReference type="Rhea" id="RHEA:12172"/>
        <dbReference type="ChEBI" id="CHEBI:15377"/>
        <dbReference type="ChEBI" id="CHEBI:28938"/>
        <dbReference type="ChEBI" id="CHEBI:57634"/>
        <dbReference type="ChEBI" id="CHEBI:75989"/>
        <dbReference type="EC" id="3.5.99.6"/>
    </reaction>
</comment>
<dbReference type="NCBIfam" id="TIGR00502">
    <property type="entry name" value="nagB"/>
    <property type="match status" value="1"/>
</dbReference>
<gene>
    <name evidence="3 5" type="primary">nagB</name>
    <name evidence="5" type="ORF">ACFO8Q_10160</name>
</gene>